<dbReference type="HOGENOM" id="CLU_055842_0_0_1"/>
<feature type="region of interest" description="Disordered" evidence="1">
    <location>
        <begin position="93"/>
        <end position="170"/>
    </location>
</feature>
<keyword evidence="3" id="KW-1185">Reference proteome</keyword>
<evidence type="ECO:0000313" key="2">
    <source>
        <dbReference type="EMBL" id="EMR69356.1"/>
    </source>
</evidence>
<feature type="compositionally biased region" description="Basic and acidic residues" evidence="1">
    <location>
        <begin position="265"/>
        <end position="277"/>
    </location>
</feature>
<feature type="compositionally biased region" description="Low complexity" evidence="1">
    <location>
        <begin position="161"/>
        <end position="170"/>
    </location>
</feature>
<evidence type="ECO:0000256" key="1">
    <source>
        <dbReference type="SAM" id="MobiDB-lite"/>
    </source>
</evidence>
<feature type="region of interest" description="Disordered" evidence="1">
    <location>
        <begin position="192"/>
        <end position="232"/>
    </location>
</feature>
<dbReference type="OMA" id="WESGSAH"/>
<feature type="region of interest" description="Disordered" evidence="1">
    <location>
        <begin position="324"/>
        <end position="369"/>
    </location>
</feature>
<dbReference type="eggNOG" id="ENOG502SC0Q">
    <property type="taxonomic scope" value="Eukaryota"/>
</dbReference>
<dbReference type="EMBL" id="KB706096">
    <property type="protein sequence ID" value="EMR69356.1"/>
    <property type="molecule type" value="Genomic_DNA"/>
</dbReference>
<feature type="region of interest" description="Disordered" evidence="1">
    <location>
        <begin position="23"/>
        <end position="47"/>
    </location>
</feature>
<feature type="region of interest" description="Disordered" evidence="1">
    <location>
        <begin position="256"/>
        <end position="285"/>
    </location>
</feature>
<feature type="compositionally biased region" description="Polar residues" evidence="1">
    <location>
        <begin position="23"/>
        <end position="35"/>
    </location>
</feature>
<dbReference type="OrthoDB" id="425602at2759"/>
<feature type="compositionally biased region" description="Low complexity" evidence="1">
    <location>
        <begin position="192"/>
        <end position="215"/>
    </location>
</feature>
<dbReference type="GO" id="GO:0016301">
    <property type="term" value="F:kinase activity"/>
    <property type="evidence" value="ECO:0007669"/>
    <property type="project" value="UniProtKB-KW"/>
</dbReference>
<evidence type="ECO:0000313" key="3">
    <source>
        <dbReference type="Proteomes" id="UP000012174"/>
    </source>
</evidence>
<keyword evidence="2" id="KW-0418">Kinase</keyword>
<accession>M7THC7</accession>
<dbReference type="Proteomes" id="UP000012174">
    <property type="component" value="Unassembled WGS sequence"/>
</dbReference>
<reference evidence="3" key="1">
    <citation type="journal article" date="2013" name="Genome Announc.">
        <title>Draft genome sequence of the grapevine dieback fungus Eutypa lata UCR-EL1.</title>
        <authorList>
            <person name="Blanco-Ulate B."/>
            <person name="Rolshausen P.E."/>
            <person name="Cantu D."/>
        </authorList>
    </citation>
    <scope>NUCLEOTIDE SEQUENCE [LARGE SCALE GENOMIC DNA]</scope>
    <source>
        <strain evidence="3">UCR-EL1</strain>
    </source>
</reference>
<feature type="compositionally biased region" description="Polar residues" evidence="1">
    <location>
        <begin position="111"/>
        <end position="128"/>
    </location>
</feature>
<proteinExistence type="predicted"/>
<protein>
    <submittedName>
        <fullName evidence="2">Putative thymidylate kinase protein</fullName>
    </submittedName>
</protein>
<dbReference type="KEGG" id="ela:UCREL1_3630"/>
<feature type="compositionally biased region" description="Low complexity" evidence="1">
    <location>
        <begin position="344"/>
        <end position="358"/>
    </location>
</feature>
<name>M7THC7_EUTLA</name>
<organism evidence="2 3">
    <name type="scientific">Eutypa lata (strain UCR-EL1)</name>
    <name type="common">Grapevine dieback disease fungus</name>
    <name type="synonym">Eutypa armeniacae</name>
    <dbReference type="NCBI Taxonomy" id="1287681"/>
    <lineage>
        <taxon>Eukaryota</taxon>
        <taxon>Fungi</taxon>
        <taxon>Dikarya</taxon>
        <taxon>Ascomycota</taxon>
        <taxon>Pezizomycotina</taxon>
        <taxon>Sordariomycetes</taxon>
        <taxon>Xylariomycetidae</taxon>
        <taxon>Xylariales</taxon>
        <taxon>Diatrypaceae</taxon>
        <taxon>Eutypa</taxon>
    </lineage>
</organism>
<sequence>MAAVTRQPFAPLNEARLQTLTSLKNRQNSISTSSPVKRKASDIVDTDDSENIDPLIFSKRSKGADSNSFFPSKDSFIKPASFILTKSASTSNVSLSSAPKATTPRPRSYLNPKSPTKINTGIAKSTPLSAPAGRSPTRGKRSGILSSSRRRTGGHFRVDPPAFGLSSSKSSAPFSLDAALKGTIAGYASRSNVSSSSLVGAPSSSLSSSASASLVDPRSLHEPESSSSKTSWDFVIHEDTPEQEMTNLLQHSTCVLDISSDEETESRRQRERAEGKENVPPVDDVSQTSRTRFARMAAADADDMMIEKERRPLGEMDVREYYTEGFDESSVVIVPGDDDEEPPSENQQQQQPSNNEPEIAPEMTSAPAIALPEPVLVTEADKTVEELMQKPDEPAPCAALLEPMEGTGECFEVWESGSAKDEAETAVVACS</sequence>
<gene>
    <name evidence="2" type="ORF">UCREL1_3630</name>
</gene>
<dbReference type="STRING" id="1287681.M7THC7"/>
<keyword evidence="2" id="KW-0808">Transferase</keyword>
<dbReference type="AlphaFoldDB" id="M7THC7"/>